<dbReference type="InterPro" id="IPR050218">
    <property type="entry name" value="LptD"/>
</dbReference>
<dbReference type="GO" id="GO:0009279">
    <property type="term" value="C:cell outer membrane"/>
    <property type="evidence" value="ECO:0007669"/>
    <property type="project" value="UniProtKB-SubCell"/>
</dbReference>
<comment type="function">
    <text evidence="1">Involved in the assembly of lipopolysaccharide (LPS) at the surface of the outer membrane.</text>
</comment>
<dbReference type="Proteomes" id="UP001220964">
    <property type="component" value="Unassembled WGS sequence"/>
</dbReference>
<organism evidence="3 4">
    <name type="scientific">Psychromarinibacter sediminicola</name>
    <dbReference type="NCBI Taxonomy" id="3033385"/>
    <lineage>
        <taxon>Bacteria</taxon>
        <taxon>Pseudomonadati</taxon>
        <taxon>Pseudomonadota</taxon>
        <taxon>Alphaproteobacteria</taxon>
        <taxon>Rhodobacterales</taxon>
        <taxon>Paracoccaceae</taxon>
        <taxon>Psychromarinibacter</taxon>
    </lineage>
</organism>
<dbReference type="GO" id="GO:1990351">
    <property type="term" value="C:transporter complex"/>
    <property type="evidence" value="ECO:0007669"/>
    <property type="project" value="TreeGrafter"/>
</dbReference>
<dbReference type="EMBL" id="JARGYC010000019">
    <property type="protein sequence ID" value="MDF0600885.1"/>
    <property type="molecule type" value="Genomic_DNA"/>
</dbReference>
<comment type="caution">
    <text evidence="3">The sequence shown here is derived from an EMBL/GenBank/DDBJ whole genome shotgun (WGS) entry which is preliminary data.</text>
</comment>
<comment type="similarity">
    <text evidence="1">Belongs to the LptD family.</text>
</comment>
<comment type="subunit">
    <text evidence="1">Component of the lipopolysaccharide transport and assembly complex.</text>
</comment>
<keyword evidence="1" id="KW-0472">Membrane</keyword>
<comment type="subcellular location">
    <subcellularLocation>
        <location evidence="1">Cell outer membrane</location>
    </subcellularLocation>
</comment>
<dbReference type="GO" id="GO:0043165">
    <property type="term" value="P:Gram-negative-bacterium-type cell outer membrane assembly"/>
    <property type="evidence" value="ECO:0007669"/>
    <property type="project" value="UniProtKB-UniRule"/>
</dbReference>
<accession>A0AAE3NTY2</accession>
<evidence type="ECO:0000256" key="1">
    <source>
        <dbReference type="HAMAP-Rule" id="MF_01411"/>
    </source>
</evidence>
<name>A0AAE3NTY2_9RHOB</name>
<dbReference type="HAMAP" id="MF_01411">
    <property type="entry name" value="LPS_assembly_LptD"/>
    <property type="match status" value="1"/>
</dbReference>
<dbReference type="InterPro" id="IPR007543">
    <property type="entry name" value="LptD_C"/>
</dbReference>
<keyword evidence="1" id="KW-0998">Cell outer membrane</keyword>
<reference evidence="3" key="1">
    <citation type="submission" date="2023-03" db="EMBL/GenBank/DDBJ databases">
        <title>Multiphase analysis and comparison of six strains from genera Psychromarinibacter, Lutimaribacter, and Maritimibacter, including a novel species: Psychromarinibacter sediminicola sp. nov.</title>
        <authorList>
            <person name="Wang Y.-H."/>
            <person name="Ye M.-Q."/>
            <person name="Du Z.-J."/>
        </authorList>
    </citation>
    <scope>NUCLEOTIDE SEQUENCE</scope>
    <source>
        <strain evidence="3">C21-152</strain>
    </source>
</reference>
<protein>
    <recommendedName>
        <fullName evidence="1">LPS-assembly protein LptD</fullName>
    </recommendedName>
</protein>
<dbReference type="GO" id="GO:0015920">
    <property type="term" value="P:lipopolysaccharide transport"/>
    <property type="evidence" value="ECO:0007669"/>
    <property type="project" value="InterPro"/>
</dbReference>
<proteinExistence type="inferred from homology"/>
<keyword evidence="1" id="KW-0732">Signal</keyword>
<feature type="domain" description="LptD C-terminal" evidence="2">
    <location>
        <begin position="273"/>
        <end position="654"/>
    </location>
</feature>
<sequence length="730" mass="81260">MRIRLRYIARLLVAGWIALIPVATVHAQYATLIADSVQFDGRNTVSASGNVEIFYEGQRVLADRLVYDQAADELQVFGPITLIEASGQVLTATFAQLSGDLKEGIMRGARLVLEEQMQIAATEINRVDGRYTQLYKTVASSCRVCGDNPTPLWQIRAERIVHDQQERQLYFDNARFEVAGVPVFWLPHMRLPDPTLRRATGFLVPSLKQTSALGLGFRFPYFLKLGDHADVTVTPFISGKTRTIEGRYRHALRWGNIEFNGAVSVDDILPDEVRAYLFGRGEFNLPGDFTLNLDVELVSDRAYLETYDYSDKDRLSNGVEITRTQRHEYISAGFEQLRTLRDNEIPIEDTLATNLVSGTYERRYPGFMGGEGRFLFDLQGFEREAESVTPALLSACASVDPVVPASECIARDVFRSTLELGWERDWTFGNGLIAEVEGQLAGDFYIIGQDVALDNKLTRVTPAAAVELRWPFARTAPNGARDVIEPVVQLAWSESYGDAVPNEDSRLVEFDEGNLFALSRFPGKDGRETGARAAFGLSWTHYGPTGREYALTMGRIVRDDDPGLYGGASGLGGGSSDWLVAGRLEFTDTLSVTNRSLFDPEFDFTKSETRLVFRGEKVMAATSFIWVDAAPVEGRSEDVAEWNMDFAYAFDRHWTGKVDYRFDVNANRAARAGVGLEYRNECVNIDLSLSRSFTSSTNVEPSTDVGLTVSLNGFGRDGRPYARSCPIIKG</sequence>
<evidence type="ECO:0000313" key="3">
    <source>
        <dbReference type="EMBL" id="MDF0600885.1"/>
    </source>
</evidence>
<dbReference type="PANTHER" id="PTHR30189:SF1">
    <property type="entry name" value="LPS-ASSEMBLY PROTEIN LPTD"/>
    <property type="match status" value="1"/>
</dbReference>
<evidence type="ECO:0000313" key="4">
    <source>
        <dbReference type="Proteomes" id="UP001220964"/>
    </source>
</evidence>
<evidence type="ECO:0000259" key="2">
    <source>
        <dbReference type="Pfam" id="PF04453"/>
    </source>
</evidence>
<dbReference type="PANTHER" id="PTHR30189">
    <property type="entry name" value="LPS-ASSEMBLY PROTEIN"/>
    <property type="match status" value="1"/>
</dbReference>
<gene>
    <name evidence="1 3" type="primary">lptD</name>
    <name evidence="3" type="ORF">P1J78_09090</name>
</gene>
<dbReference type="Pfam" id="PF04453">
    <property type="entry name" value="LptD"/>
    <property type="match status" value="1"/>
</dbReference>
<dbReference type="RefSeq" id="WP_275567027.1">
    <property type="nucleotide sequence ID" value="NZ_JARGYC010000019.1"/>
</dbReference>
<dbReference type="InterPro" id="IPR020889">
    <property type="entry name" value="LipoPS_assembly_LptD"/>
</dbReference>
<keyword evidence="4" id="KW-1185">Reference proteome</keyword>
<dbReference type="AlphaFoldDB" id="A0AAE3NTY2"/>
<comment type="caution">
    <text evidence="1">Lacks conserved residue(s) required for the propagation of feature annotation.</text>
</comment>